<feature type="compositionally biased region" description="Acidic residues" evidence="1">
    <location>
        <begin position="7"/>
        <end position="16"/>
    </location>
</feature>
<proteinExistence type="predicted"/>
<organism evidence="3 4">
    <name type="scientific">Lentinula raphanica</name>
    <dbReference type="NCBI Taxonomy" id="153919"/>
    <lineage>
        <taxon>Eukaryota</taxon>
        <taxon>Fungi</taxon>
        <taxon>Dikarya</taxon>
        <taxon>Basidiomycota</taxon>
        <taxon>Agaricomycotina</taxon>
        <taxon>Agaricomycetes</taxon>
        <taxon>Agaricomycetidae</taxon>
        <taxon>Agaricales</taxon>
        <taxon>Marasmiineae</taxon>
        <taxon>Omphalotaceae</taxon>
        <taxon>Lentinula</taxon>
    </lineage>
</organism>
<keyword evidence="4" id="KW-1185">Reference proteome</keyword>
<dbReference type="AlphaFoldDB" id="A0AA38NUR3"/>
<evidence type="ECO:0000256" key="1">
    <source>
        <dbReference type="SAM" id="MobiDB-lite"/>
    </source>
</evidence>
<dbReference type="EMBL" id="MU808072">
    <property type="protein sequence ID" value="KAJ3830893.1"/>
    <property type="molecule type" value="Genomic_DNA"/>
</dbReference>
<evidence type="ECO:0000256" key="2">
    <source>
        <dbReference type="SAM" id="Phobius"/>
    </source>
</evidence>
<feature type="non-terminal residue" evidence="3">
    <location>
        <position position="133"/>
    </location>
</feature>
<sequence>METMMGNEDDGGEEEGDLGKEEAVQQVWCDRTLSLSTLTIVDPLLRAHRTCSYPVLGQYCVLVFSLVLTLYFRTRLDSFRYPLFYILYQDMSKPSKPPKPSKKPSRNSKSSQPSSRKSSKSSSAPAKTKSNAK</sequence>
<comment type="caution">
    <text evidence="3">The sequence shown here is derived from an EMBL/GenBank/DDBJ whole genome shotgun (WGS) entry which is preliminary data.</text>
</comment>
<keyword evidence="2" id="KW-1133">Transmembrane helix</keyword>
<feature type="compositionally biased region" description="Low complexity" evidence="1">
    <location>
        <begin position="107"/>
        <end position="133"/>
    </location>
</feature>
<reference evidence="3" key="1">
    <citation type="submission" date="2022-08" db="EMBL/GenBank/DDBJ databases">
        <authorList>
            <consortium name="DOE Joint Genome Institute"/>
            <person name="Min B."/>
            <person name="Riley R."/>
            <person name="Sierra-Patev S."/>
            <person name="Naranjo-Ortiz M."/>
            <person name="Looney B."/>
            <person name="Konkel Z."/>
            <person name="Slot J.C."/>
            <person name="Sakamoto Y."/>
            <person name="Steenwyk J.L."/>
            <person name="Rokas A."/>
            <person name="Carro J."/>
            <person name="Camarero S."/>
            <person name="Ferreira P."/>
            <person name="Molpeceres G."/>
            <person name="Ruiz-Duenas F.J."/>
            <person name="Serrano A."/>
            <person name="Henrissat B."/>
            <person name="Drula E."/>
            <person name="Hughes K.W."/>
            <person name="Mata J.L."/>
            <person name="Ishikawa N.K."/>
            <person name="Vargas-Isla R."/>
            <person name="Ushijima S."/>
            <person name="Smith C.A."/>
            <person name="Ahrendt S."/>
            <person name="Andreopoulos W."/>
            <person name="He G."/>
            <person name="Labutti K."/>
            <person name="Lipzen A."/>
            <person name="Ng V."/>
            <person name="Sandor L."/>
            <person name="Barry K."/>
            <person name="Martinez A.T."/>
            <person name="Xiao Y."/>
            <person name="Gibbons J.G."/>
            <person name="Terashima K."/>
            <person name="Hibbett D.S."/>
            <person name="Grigoriev I.V."/>
        </authorList>
    </citation>
    <scope>NUCLEOTIDE SEQUENCE</scope>
    <source>
        <strain evidence="3">TFB9207</strain>
    </source>
</reference>
<protein>
    <submittedName>
        <fullName evidence="3">Uncharacterized protein</fullName>
    </submittedName>
</protein>
<dbReference type="Proteomes" id="UP001163846">
    <property type="component" value="Unassembled WGS sequence"/>
</dbReference>
<evidence type="ECO:0000313" key="4">
    <source>
        <dbReference type="Proteomes" id="UP001163846"/>
    </source>
</evidence>
<gene>
    <name evidence="3" type="ORF">F5878DRAFT_648128</name>
</gene>
<feature type="region of interest" description="Disordered" evidence="1">
    <location>
        <begin position="1"/>
        <end position="20"/>
    </location>
</feature>
<keyword evidence="2" id="KW-0812">Transmembrane</keyword>
<name>A0AA38NUR3_9AGAR</name>
<feature type="transmembrane region" description="Helical" evidence="2">
    <location>
        <begin position="53"/>
        <end position="72"/>
    </location>
</feature>
<accession>A0AA38NUR3</accession>
<feature type="region of interest" description="Disordered" evidence="1">
    <location>
        <begin position="91"/>
        <end position="133"/>
    </location>
</feature>
<evidence type="ECO:0000313" key="3">
    <source>
        <dbReference type="EMBL" id="KAJ3830893.1"/>
    </source>
</evidence>
<keyword evidence="2" id="KW-0472">Membrane</keyword>